<evidence type="ECO:0000256" key="6">
    <source>
        <dbReference type="ARBA" id="ARBA00023315"/>
    </source>
</evidence>
<protein>
    <recommendedName>
        <fullName evidence="7">Acyl-CoA:diacylglycerol acyltransferase</fullName>
        <ecNumber evidence="3">2.3.1.122</ecNumber>
        <ecNumber evidence="4">2.3.1.20</ecNumber>
    </recommendedName>
</protein>
<dbReference type="RefSeq" id="WP_071086296.1">
    <property type="nucleotide sequence ID" value="NZ_MBLM01000127.1"/>
</dbReference>
<name>A0A1S1QII8_9ACTN</name>
<accession>A0A1S1QII8</accession>
<comment type="catalytic activity">
    <reaction evidence="1">
        <text>2 alpha,alpha'-trehalose 6-mycolate = alpha,alpha'-trehalose 6,6'-bismycolate + alpha,alpha-trehalose</text>
        <dbReference type="Rhea" id="RHEA:23472"/>
        <dbReference type="ChEBI" id="CHEBI:16551"/>
        <dbReference type="ChEBI" id="CHEBI:18195"/>
        <dbReference type="ChEBI" id="CHEBI:18234"/>
        <dbReference type="EC" id="2.3.1.122"/>
    </reaction>
</comment>
<dbReference type="OrthoDB" id="3210113at2"/>
<dbReference type="InterPro" id="IPR050583">
    <property type="entry name" value="Mycobacterial_A85_antigen"/>
</dbReference>
<evidence type="ECO:0000313" key="11">
    <source>
        <dbReference type="EMBL" id="OHV34593.1"/>
    </source>
</evidence>
<evidence type="ECO:0000256" key="2">
    <source>
        <dbReference type="ARBA" id="ARBA00005874"/>
    </source>
</evidence>
<feature type="signal peptide" evidence="10">
    <location>
        <begin position="1"/>
        <end position="18"/>
    </location>
</feature>
<evidence type="ECO:0000256" key="3">
    <source>
        <dbReference type="ARBA" id="ARBA00012820"/>
    </source>
</evidence>
<dbReference type="AlphaFoldDB" id="A0A1S1QII8"/>
<keyword evidence="6" id="KW-0012">Acyltransferase</keyword>
<dbReference type="SUPFAM" id="SSF53474">
    <property type="entry name" value="alpha/beta-Hydrolases"/>
    <property type="match status" value="1"/>
</dbReference>
<feature type="chain" id="PRO_5038726775" description="Acyl-CoA:diacylglycerol acyltransferase" evidence="10">
    <location>
        <begin position="19"/>
        <end position="307"/>
    </location>
</feature>
<evidence type="ECO:0000256" key="8">
    <source>
        <dbReference type="ARBA" id="ARBA00048109"/>
    </source>
</evidence>
<gene>
    <name evidence="11" type="ORF">CC117_21525</name>
</gene>
<dbReference type="EC" id="2.3.1.122" evidence="3"/>
<comment type="catalytic activity">
    <reaction evidence="8">
        <text>an acyl-CoA + a 1,2-diacyl-sn-glycerol = a triacyl-sn-glycerol + CoA</text>
        <dbReference type="Rhea" id="RHEA:10868"/>
        <dbReference type="ChEBI" id="CHEBI:17815"/>
        <dbReference type="ChEBI" id="CHEBI:57287"/>
        <dbReference type="ChEBI" id="CHEBI:58342"/>
        <dbReference type="ChEBI" id="CHEBI:64615"/>
        <dbReference type="EC" id="2.3.1.20"/>
    </reaction>
</comment>
<evidence type="ECO:0000313" key="12">
    <source>
        <dbReference type="Proteomes" id="UP000179627"/>
    </source>
</evidence>
<organism evidence="11 12">
    <name type="scientific">Parafrankia colletiae</name>
    <dbReference type="NCBI Taxonomy" id="573497"/>
    <lineage>
        <taxon>Bacteria</taxon>
        <taxon>Bacillati</taxon>
        <taxon>Actinomycetota</taxon>
        <taxon>Actinomycetes</taxon>
        <taxon>Frankiales</taxon>
        <taxon>Frankiaceae</taxon>
        <taxon>Parafrankia</taxon>
    </lineage>
</organism>
<dbReference type="EC" id="2.3.1.20" evidence="4"/>
<reference evidence="12" key="1">
    <citation type="submission" date="2016-07" db="EMBL/GenBank/DDBJ databases">
        <title>Sequence Frankia sp. strain CcI1.17.</title>
        <authorList>
            <person name="Ghodhbane-Gtari F."/>
            <person name="Swanson E."/>
            <person name="Gueddou A."/>
            <person name="Morris K."/>
            <person name="Hezbri K."/>
            <person name="Ktari A."/>
            <person name="Nouioui I."/>
            <person name="Abebe-Akele F."/>
            <person name="Simpson S."/>
            <person name="Thomas K."/>
            <person name="Gtari M."/>
            <person name="Tisa L.S."/>
            <person name="Hurst S."/>
        </authorList>
    </citation>
    <scope>NUCLEOTIDE SEQUENCE [LARGE SCALE GENOMIC DNA]</scope>
    <source>
        <strain evidence="12">Cc1.17</strain>
    </source>
</reference>
<dbReference type="PROSITE" id="PS51318">
    <property type="entry name" value="TAT"/>
    <property type="match status" value="1"/>
</dbReference>
<feature type="region of interest" description="Disordered" evidence="9">
    <location>
        <begin position="19"/>
        <end position="64"/>
    </location>
</feature>
<comment type="similarity">
    <text evidence="2">Belongs to the mycobacterial A85 antigen family.</text>
</comment>
<evidence type="ECO:0000256" key="4">
    <source>
        <dbReference type="ARBA" id="ARBA00013244"/>
    </source>
</evidence>
<dbReference type="Proteomes" id="UP000179627">
    <property type="component" value="Unassembled WGS sequence"/>
</dbReference>
<dbReference type="InterPro" id="IPR000801">
    <property type="entry name" value="Esterase-like"/>
</dbReference>
<dbReference type="InterPro" id="IPR029058">
    <property type="entry name" value="AB_hydrolase_fold"/>
</dbReference>
<dbReference type="GO" id="GO:0050348">
    <property type="term" value="F:trehalose O-mycolyltransferase activity"/>
    <property type="evidence" value="ECO:0007669"/>
    <property type="project" value="UniProtKB-EC"/>
</dbReference>
<keyword evidence="10" id="KW-0732">Signal</keyword>
<dbReference type="PROSITE" id="PS51257">
    <property type="entry name" value="PROKAR_LIPOPROTEIN"/>
    <property type="match status" value="1"/>
</dbReference>
<comment type="caution">
    <text evidence="11">The sequence shown here is derived from an EMBL/GenBank/DDBJ whole genome shotgun (WGS) entry which is preliminary data.</text>
</comment>
<dbReference type="Gene3D" id="3.40.50.1820">
    <property type="entry name" value="alpha/beta hydrolase"/>
    <property type="match status" value="1"/>
</dbReference>
<keyword evidence="5" id="KW-0808">Transferase</keyword>
<evidence type="ECO:0000256" key="9">
    <source>
        <dbReference type="SAM" id="MobiDB-lite"/>
    </source>
</evidence>
<dbReference type="Pfam" id="PF00756">
    <property type="entry name" value="Esterase"/>
    <property type="match status" value="1"/>
</dbReference>
<evidence type="ECO:0000256" key="10">
    <source>
        <dbReference type="SAM" id="SignalP"/>
    </source>
</evidence>
<evidence type="ECO:0000256" key="1">
    <source>
        <dbReference type="ARBA" id="ARBA00000697"/>
    </source>
</evidence>
<dbReference type="EMBL" id="MBLM01000127">
    <property type="protein sequence ID" value="OHV34593.1"/>
    <property type="molecule type" value="Genomic_DNA"/>
</dbReference>
<dbReference type="PANTHER" id="PTHR48098">
    <property type="entry name" value="ENTEROCHELIN ESTERASE-RELATED"/>
    <property type="match status" value="1"/>
</dbReference>
<dbReference type="PANTHER" id="PTHR48098:SF1">
    <property type="entry name" value="DIACYLGLYCEROL ACYLTRANSFERASE_MYCOLYLTRANSFERASE AG85A"/>
    <property type="match status" value="1"/>
</dbReference>
<keyword evidence="12" id="KW-1185">Reference proteome</keyword>
<sequence length="307" mass="30653">MPASRRALLIAAAAGGLAAGCGTDSPPPSGPTPAGGAGTAGGVTPPPAGDPSPSGQAAASPTVGPVAVRRTTFASTARGRHVGMVVVAPTTAGAPSAAGAGELPVCLVLHGRGDNADRAVGLLGLDAHLTAALATGTAPFALVTLDGGETYWHRRASGDNPEGMILGEVLPRLAAQGLRTDRIAATGWSMGGYGALLLARRHPDLVVAVAASSPAMWHSYRASAPGAFDSSADFTEHAILGTPPVPGVAYRIDCGEADPFYSVSREAADALQAQERNFGPGGHTPAYWSAVIPAQLAFLGHQLARAT</sequence>
<dbReference type="GO" id="GO:0004144">
    <property type="term" value="F:diacylglycerol O-acyltransferase activity"/>
    <property type="evidence" value="ECO:0007669"/>
    <property type="project" value="UniProtKB-EC"/>
</dbReference>
<evidence type="ECO:0000256" key="7">
    <source>
        <dbReference type="ARBA" id="ARBA00032572"/>
    </source>
</evidence>
<dbReference type="InterPro" id="IPR006311">
    <property type="entry name" value="TAT_signal"/>
</dbReference>
<proteinExistence type="inferred from homology"/>
<evidence type="ECO:0000256" key="5">
    <source>
        <dbReference type="ARBA" id="ARBA00022679"/>
    </source>
</evidence>